<keyword evidence="1" id="KW-0472">Membrane</keyword>
<gene>
    <name evidence="2" type="ORF">TorRG33x02_333590</name>
</gene>
<protein>
    <recommendedName>
        <fullName evidence="4">Transmembrane protein</fullName>
    </recommendedName>
</protein>
<reference evidence="3" key="1">
    <citation type="submission" date="2016-06" db="EMBL/GenBank/DDBJ databases">
        <title>Parallel loss of symbiosis genes in relatives of nitrogen-fixing non-legume Parasponia.</title>
        <authorList>
            <person name="Van Velzen R."/>
            <person name="Holmer R."/>
            <person name="Bu F."/>
            <person name="Rutten L."/>
            <person name="Van Zeijl A."/>
            <person name="Liu W."/>
            <person name="Santuari L."/>
            <person name="Cao Q."/>
            <person name="Sharma T."/>
            <person name="Shen D."/>
            <person name="Roswanjaya Y."/>
            <person name="Wardhani T."/>
            <person name="Kalhor M.S."/>
            <person name="Jansen J."/>
            <person name="Van den Hoogen J."/>
            <person name="Gungor B."/>
            <person name="Hartog M."/>
            <person name="Hontelez J."/>
            <person name="Verver J."/>
            <person name="Yang W.-C."/>
            <person name="Schijlen E."/>
            <person name="Repin R."/>
            <person name="Schilthuizen M."/>
            <person name="Schranz E."/>
            <person name="Heidstra R."/>
            <person name="Miyata K."/>
            <person name="Fedorova E."/>
            <person name="Kohlen W."/>
            <person name="Bisseling T."/>
            <person name="Smit S."/>
            <person name="Geurts R."/>
        </authorList>
    </citation>
    <scope>NUCLEOTIDE SEQUENCE [LARGE SCALE GENOMIC DNA]</scope>
    <source>
        <strain evidence="3">cv. RG33-2</strain>
    </source>
</reference>
<keyword evidence="1" id="KW-0812">Transmembrane</keyword>
<dbReference type="InParanoid" id="A0A2P5B415"/>
<dbReference type="AlphaFoldDB" id="A0A2P5B415"/>
<dbReference type="Proteomes" id="UP000237000">
    <property type="component" value="Unassembled WGS sequence"/>
</dbReference>
<evidence type="ECO:0000313" key="2">
    <source>
        <dbReference type="EMBL" id="PON43511.1"/>
    </source>
</evidence>
<keyword evidence="3" id="KW-1185">Reference proteome</keyword>
<evidence type="ECO:0008006" key="4">
    <source>
        <dbReference type="Google" id="ProtNLM"/>
    </source>
</evidence>
<evidence type="ECO:0000313" key="3">
    <source>
        <dbReference type="Proteomes" id="UP000237000"/>
    </source>
</evidence>
<feature type="transmembrane region" description="Helical" evidence="1">
    <location>
        <begin position="41"/>
        <end position="65"/>
    </location>
</feature>
<keyword evidence="1" id="KW-1133">Transmembrane helix</keyword>
<accession>A0A2P5B415</accession>
<name>A0A2P5B415_TREOI</name>
<proteinExistence type="predicted"/>
<comment type="caution">
    <text evidence="2">The sequence shown here is derived from an EMBL/GenBank/DDBJ whole genome shotgun (WGS) entry which is preliminary data.</text>
</comment>
<organism evidence="2 3">
    <name type="scientific">Trema orientale</name>
    <name type="common">Charcoal tree</name>
    <name type="synonym">Celtis orientalis</name>
    <dbReference type="NCBI Taxonomy" id="63057"/>
    <lineage>
        <taxon>Eukaryota</taxon>
        <taxon>Viridiplantae</taxon>
        <taxon>Streptophyta</taxon>
        <taxon>Embryophyta</taxon>
        <taxon>Tracheophyta</taxon>
        <taxon>Spermatophyta</taxon>
        <taxon>Magnoliopsida</taxon>
        <taxon>eudicotyledons</taxon>
        <taxon>Gunneridae</taxon>
        <taxon>Pentapetalae</taxon>
        <taxon>rosids</taxon>
        <taxon>fabids</taxon>
        <taxon>Rosales</taxon>
        <taxon>Cannabaceae</taxon>
        <taxon>Trema</taxon>
    </lineage>
</organism>
<dbReference type="EMBL" id="JXTC01000613">
    <property type="protein sequence ID" value="PON43511.1"/>
    <property type="molecule type" value="Genomic_DNA"/>
</dbReference>
<sequence>MCKSCDAQGTVREFFEGDAIAGGYTDDSGSTNCHLSLQHHVVALVLSLVLMSQGVLLAKVVLFCLK</sequence>
<evidence type="ECO:0000256" key="1">
    <source>
        <dbReference type="SAM" id="Phobius"/>
    </source>
</evidence>